<name>A0ABD6AKC8_9EURY</name>
<feature type="compositionally biased region" description="Low complexity" evidence="2">
    <location>
        <begin position="137"/>
        <end position="152"/>
    </location>
</feature>
<evidence type="ECO:0000256" key="1">
    <source>
        <dbReference type="SAM" id="Coils"/>
    </source>
</evidence>
<organism evidence="4 5">
    <name type="scientific">Halorubrum rutilum</name>
    <dbReference type="NCBI Taxonomy" id="1364933"/>
    <lineage>
        <taxon>Archaea</taxon>
        <taxon>Methanobacteriati</taxon>
        <taxon>Methanobacteriota</taxon>
        <taxon>Stenosarchaea group</taxon>
        <taxon>Halobacteria</taxon>
        <taxon>Halobacteriales</taxon>
        <taxon>Haloferacaceae</taxon>
        <taxon>Halorubrum</taxon>
    </lineage>
</organism>
<feature type="compositionally biased region" description="Basic and acidic residues" evidence="2">
    <location>
        <begin position="200"/>
        <end position="214"/>
    </location>
</feature>
<feature type="compositionally biased region" description="Low complexity" evidence="2">
    <location>
        <begin position="160"/>
        <end position="176"/>
    </location>
</feature>
<comment type="caution">
    <text evidence="4">The sequence shown here is derived from an EMBL/GenBank/DDBJ whole genome shotgun (WGS) entry which is preliminary data.</text>
</comment>
<gene>
    <name evidence="4" type="ORF">ACFQMF_09020</name>
</gene>
<protein>
    <recommendedName>
        <fullName evidence="3">DUF7310 domain-containing protein</fullName>
    </recommendedName>
</protein>
<dbReference type="RefSeq" id="WP_256409856.1">
    <property type="nucleotide sequence ID" value="NZ_JANHDN010000008.1"/>
</dbReference>
<keyword evidence="1" id="KW-0175">Coiled coil</keyword>
<dbReference type="EMBL" id="JBHTBL010000006">
    <property type="protein sequence ID" value="MFC7324720.1"/>
    <property type="molecule type" value="Genomic_DNA"/>
</dbReference>
<feature type="domain" description="DUF7310" evidence="3">
    <location>
        <begin position="35"/>
        <end position="115"/>
    </location>
</feature>
<evidence type="ECO:0000313" key="5">
    <source>
        <dbReference type="Proteomes" id="UP001596545"/>
    </source>
</evidence>
<feature type="region of interest" description="Disordered" evidence="2">
    <location>
        <begin position="1"/>
        <end position="32"/>
    </location>
</feature>
<evidence type="ECO:0000256" key="2">
    <source>
        <dbReference type="SAM" id="MobiDB-lite"/>
    </source>
</evidence>
<dbReference type="Pfam" id="PF23991">
    <property type="entry name" value="DUF7310"/>
    <property type="match status" value="1"/>
</dbReference>
<feature type="coiled-coil region" evidence="1">
    <location>
        <begin position="59"/>
        <end position="86"/>
    </location>
</feature>
<feature type="compositionally biased region" description="Basic and acidic residues" evidence="2">
    <location>
        <begin position="127"/>
        <end position="136"/>
    </location>
</feature>
<keyword evidence="5" id="KW-1185">Reference proteome</keyword>
<proteinExistence type="predicted"/>
<feature type="region of interest" description="Disordered" evidence="2">
    <location>
        <begin position="115"/>
        <end position="214"/>
    </location>
</feature>
<evidence type="ECO:0000259" key="3">
    <source>
        <dbReference type="Pfam" id="PF23991"/>
    </source>
</evidence>
<dbReference type="AlphaFoldDB" id="A0ABD6AKC8"/>
<accession>A0ABD6AKC8</accession>
<evidence type="ECO:0000313" key="4">
    <source>
        <dbReference type="EMBL" id="MFC7324720.1"/>
    </source>
</evidence>
<reference evidence="4 5" key="1">
    <citation type="journal article" date="2019" name="Int. J. Syst. Evol. Microbiol.">
        <title>The Global Catalogue of Microorganisms (GCM) 10K type strain sequencing project: providing services to taxonomists for standard genome sequencing and annotation.</title>
        <authorList>
            <consortium name="The Broad Institute Genomics Platform"/>
            <consortium name="The Broad Institute Genome Sequencing Center for Infectious Disease"/>
            <person name="Wu L."/>
            <person name="Ma J."/>
        </authorList>
    </citation>
    <scope>NUCLEOTIDE SEQUENCE [LARGE SCALE GENOMIC DNA]</scope>
    <source>
        <strain evidence="4 5">CGMCC 1.12554</strain>
    </source>
</reference>
<dbReference type="InterPro" id="IPR055734">
    <property type="entry name" value="DUF7310"/>
</dbReference>
<sequence length="214" mass="21853">MSNATDDGRRRPDRGERSHAAGTDGRGDPRIEDRLDERLSAVERAVTESDAAVADLGDSAAAAAEREALESRVAELESRVEELEAATQAIRGYVGSIRAVNREVERRADLALARASCGGDAAAETAPRSEADRAGADPDGAGPGDAVSGDASPSEAVPGEAALDAAVPEDAAAPRGAPDRGDGGGASDPEAVESDGEADGSWRDGPLDRLRESL</sequence>
<dbReference type="Proteomes" id="UP001596545">
    <property type="component" value="Unassembled WGS sequence"/>
</dbReference>